<sequence length="83" mass="9721">MQLRMNSIKSMIATIQAIWTSWVHLSLSLDYPDKDVYSDVERGNVDWLNSSLHLLVRKGDHVDMTLYKLGEKVLTRKPRYEIT</sequence>
<dbReference type="EMBL" id="CM042035">
    <property type="protein sequence ID" value="KAI3754472.1"/>
    <property type="molecule type" value="Genomic_DNA"/>
</dbReference>
<proteinExistence type="predicted"/>
<name>A0ACB9E6M5_9ASTR</name>
<gene>
    <name evidence="1" type="ORF">L1987_54256</name>
</gene>
<reference evidence="1 2" key="2">
    <citation type="journal article" date="2022" name="Mol. Ecol. Resour.">
        <title>The genomes of chicory, endive, great burdock and yacon provide insights into Asteraceae paleo-polyploidization history and plant inulin production.</title>
        <authorList>
            <person name="Fan W."/>
            <person name="Wang S."/>
            <person name="Wang H."/>
            <person name="Wang A."/>
            <person name="Jiang F."/>
            <person name="Liu H."/>
            <person name="Zhao H."/>
            <person name="Xu D."/>
            <person name="Zhang Y."/>
        </authorList>
    </citation>
    <scope>NUCLEOTIDE SEQUENCE [LARGE SCALE GENOMIC DNA]</scope>
    <source>
        <strain evidence="2">cv. Yunnan</strain>
        <tissue evidence="1">Leaves</tissue>
    </source>
</reference>
<organism evidence="1 2">
    <name type="scientific">Smallanthus sonchifolius</name>
    <dbReference type="NCBI Taxonomy" id="185202"/>
    <lineage>
        <taxon>Eukaryota</taxon>
        <taxon>Viridiplantae</taxon>
        <taxon>Streptophyta</taxon>
        <taxon>Embryophyta</taxon>
        <taxon>Tracheophyta</taxon>
        <taxon>Spermatophyta</taxon>
        <taxon>Magnoliopsida</taxon>
        <taxon>eudicotyledons</taxon>
        <taxon>Gunneridae</taxon>
        <taxon>Pentapetalae</taxon>
        <taxon>asterids</taxon>
        <taxon>campanulids</taxon>
        <taxon>Asterales</taxon>
        <taxon>Asteraceae</taxon>
        <taxon>Asteroideae</taxon>
        <taxon>Heliantheae alliance</taxon>
        <taxon>Millerieae</taxon>
        <taxon>Smallanthus</taxon>
    </lineage>
</organism>
<dbReference type="Proteomes" id="UP001056120">
    <property type="component" value="Linkage Group LG18"/>
</dbReference>
<evidence type="ECO:0000313" key="2">
    <source>
        <dbReference type="Proteomes" id="UP001056120"/>
    </source>
</evidence>
<evidence type="ECO:0000313" key="1">
    <source>
        <dbReference type="EMBL" id="KAI3754472.1"/>
    </source>
</evidence>
<accession>A0ACB9E6M5</accession>
<keyword evidence="2" id="KW-1185">Reference proteome</keyword>
<protein>
    <submittedName>
        <fullName evidence="1">Uncharacterized protein</fullName>
    </submittedName>
</protein>
<reference evidence="2" key="1">
    <citation type="journal article" date="2022" name="Mol. Ecol. Resour.">
        <title>The genomes of chicory, endive, great burdock and yacon provide insights into Asteraceae palaeo-polyploidization history and plant inulin production.</title>
        <authorList>
            <person name="Fan W."/>
            <person name="Wang S."/>
            <person name="Wang H."/>
            <person name="Wang A."/>
            <person name="Jiang F."/>
            <person name="Liu H."/>
            <person name="Zhao H."/>
            <person name="Xu D."/>
            <person name="Zhang Y."/>
        </authorList>
    </citation>
    <scope>NUCLEOTIDE SEQUENCE [LARGE SCALE GENOMIC DNA]</scope>
    <source>
        <strain evidence="2">cv. Yunnan</strain>
    </source>
</reference>
<comment type="caution">
    <text evidence="1">The sequence shown here is derived from an EMBL/GenBank/DDBJ whole genome shotgun (WGS) entry which is preliminary data.</text>
</comment>